<dbReference type="PANTHER" id="PTHR42732">
    <property type="entry name" value="BETA-GALACTOSIDASE"/>
    <property type="match status" value="1"/>
</dbReference>
<proteinExistence type="inferred from homology"/>
<dbReference type="Gene3D" id="2.60.120.260">
    <property type="entry name" value="Galactose-binding domain-like"/>
    <property type="match status" value="1"/>
</dbReference>
<dbReference type="InterPro" id="IPR006102">
    <property type="entry name" value="Ig-like_GH2"/>
</dbReference>
<dbReference type="PRINTS" id="PR00132">
    <property type="entry name" value="GLHYDRLASE2"/>
</dbReference>
<comment type="similarity">
    <text evidence="1">Belongs to the glycosyl hydrolase 2 family.</text>
</comment>
<dbReference type="GO" id="GO:0004553">
    <property type="term" value="F:hydrolase activity, hydrolyzing O-glycosyl compounds"/>
    <property type="evidence" value="ECO:0007669"/>
    <property type="project" value="InterPro"/>
</dbReference>
<evidence type="ECO:0000313" key="8">
    <source>
        <dbReference type="EMBL" id="SMO54300.1"/>
    </source>
</evidence>
<dbReference type="InterPro" id="IPR006104">
    <property type="entry name" value="Glyco_hydro_2_N"/>
</dbReference>
<feature type="domain" description="Glycoside hydrolase family 2 immunoglobulin-like beta-sandwich" evidence="4">
    <location>
        <begin position="183"/>
        <end position="285"/>
    </location>
</feature>
<dbReference type="InterPro" id="IPR006103">
    <property type="entry name" value="Glyco_hydro_2_cat"/>
</dbReference>
<name>A0A521C6J3_SACCC</name>
<dbReference type="InterPro" id="IPR051913">
    <property type="entry name" value="GH2_Domain-Containing"/>
</dbReference>
<dbReference type="SUPFAM" id="SSF49785">
    <property type="entry name" value="Galactose-binding domain-like"/>
    <property type="match status" value="1"/>
</dbReference>
<evidence type="ECO:0000256" key="2">
    <source>
        <dbReference type="ARBA" id="ARBA00022801"/>
    </source>
</evidence>
<dbReference type="PANTHER" id="PTHR42732:SF1">
    <property type="entry name" value="BETA-MANNOSIDASE"/>
    <property type="match status" value="1"/>
</dbReference>
<evidence type="ECO:0000259" key="5">
    <source>
        <dbReference type="Pfam" id="PF02836"/>
    </source>
</evidence>
<evidence type="ECO:0000313" key="9">
    <source>
        <dbReference type="Proteomes" id="UP000319040"/>
    </source>
</evidence>
<dbReference type="InterPro" id="IPR021720">
    <property type="entry name" value="Malectin_dom"/>
</dbReference>
<dbReference type="InterPro" id="IPR036156">
    <property type="entry name" value="Beta-gal/glucu_dom_sf"/>
</dbReference>
<dbReference type="Pfam" id="PF00703">
    <property type="entry name" value="Glyco_hydro_2"/>
    <property type="match status" value="1"/>
</dbReference>
<sequence>MKQLFLLISIIVQYGVLSGQRIEHTINSAWQFSLHQHPESTGIVHLPHTWNAEDAFKGEAGYFRGKGSYHKQLLVPAEWSNRRVYIKFEGANQVAKLWMNDHFVGEHKGGYTGFSFDLTSHVSFGEINQLKVEVDNSHNADIPPLEADFNFYGGIYRDVSIISTSALHFEVQNEAAGRFMISTPTVSEQEADVAIEAVVVNETGSTKKAEVIVKLVQPNGAVLRTLKQNIKLKPGEKRPVKFETEINKPTLWSPESPALYKAELSIADKKDNSMTDAVSSTFGCRWFSIDPVNGFFLNGKHYKLIGVNRHQDYEGLGNALPKAIHQKDYRLIKEMGCNFVRIAHYPHDPEAYRLCDELGLLVWSEIPIINEITNSEAFTQNCLQMQREHISQFYNHPSVIMWGYMNEIFLRMVFTRGLTEEKKQEIILSSKRLAQQLDSLSRDLDTDRMTVMALHNNPIYNTTGIADIPDVIGWNLYFGWYDDQLHDLGAFLDQQHRLYPNRPIMISEYGPGADIRIQTDTPLPWDYSEAYQLKSHRSYYKQVMERPYMLGMAAWNFADFGSSGRQDARPFVNQKGLLNFDRSPKNVYHYYQALLLDKPFVFIANKNRELRYAVDLDSVTGLVVLDVFSNQAEVKLWVNDTLYLTSGVDNGIARFNLSLPEGQYRLKAEAGGAIHHGELQLALRSKLLHQISERPLCVNVGSHCDYTDPISDEVWVHDQAYRPGGWGYVGGQVFQRNNDKFQGTPINIKGTDNDPLFQTMREGIEQYRFDLADGLYRVTLLFVEPNSWASTVIYNLSDEEDIDDPALRVFDIKANGIKVLPNINLAQNYGSGRGVKISFEAKAKDGLVVEFNKVKGRPVLSGIQLESLMR</sequence>
<dbReference type="Pfam" id="PF02837">
    <property type="entry name" value="Glyco_hydro_2_N"/>
    <property type="match status" value="1"/>
</dbReference>
<feature type="domain" description="Glycosyl hydrolases family 2 sugar binding" evidence="6">
    <location>
        <begin position="64"/>
        <end position="163"/>
    </location>
</feature>
<dbReference type="SUPFAM" id="SSF49303">
    <property type="entry name" value="beta-Galactosidase/glucuronidase domain"/>
    <property type="match status" value="1"/>
</dbReference>
<evidence type="ECO:0000259" key="6">
    <source>
        <dbReference type="Pfam" id="PF02837"/>
    </source>
</evidence>
<dbReference type="Pfam" id="PF02836">
    <property type="entry name" value="Glyco_hydro_2_C"/>
    <property type="match status" value="1"/>
</dbReference>
<dbReference type="Pfam" id="PF11721">
    <property type="entry name" value="Malectin"/>
    <property type="match status" value="1"/>
</dbReference>
<dbReference type="InterPro" id="IPR017853">
    <property type="entry name" value="GH"/>
</dbReference>
<feature type="domain" description="Malectin" evidence="7">
    <location>
        <begin position="708"/>
        <end position="848"/>
    </location>
</feature>
<evidence type="ECO:0000259" key="4">
    <source>
        <dbReference type="Pfam" id="PF00703"/>
    </source>
</evidence>
<reference evidence="8 9" key="1">
    <citation type="submission" date="2017-05" db="EMBL/GenBank/DDBJ databases">
        <authorList>
            <person name="Varghese N."/>
            <person name="Submissions S."/>
        </authorList>
    </citation>
    <scope>NUCLEOTIDE SEQUENCE [LARGE SCALE GENOMIC DNA]</scope>
    <source>
        <strain evidence="8 9">DSM 27040</strain>
    </source>
</reference>
<dbReference type="InterPro" id="IPR006101">
    <property type="entry name" value="Glyco_hydro_2"/>
</dbReference>
<dbReference type="InterPro" id="IPR008979">
    <property type="entry name" value="Galactose-bd-like_sf"/>
</dbReference>
<feature type="domain" description="Glycoside hydrolase family 2 catalytic" evidence="5">
    <location>
        <begin position="295"/>
        <end position="592"/>
    </location>
</feature>
<dbReference type="SUPFAM" id="SSF51445">
    <property type="entry name" value="(Trans)glycosidases"/>
    <property type="match status" value="1"/>
</dbReference>
<dbReference type="Gene3D" id="2.60.40.10">
    <property type="entry name" value="Immunoglobulins"/>
    <property type="match status" value="1"/>
</dbReference>
<protein>
    <submittedName>
        <fullName evidence="8">Beta-galactosidase</fullName>
    </submittedName>
</protein>
<dbReference type="Gene3D" id="2.60.120.430">
    <property type="entry name" value="Galactose-binding lectin"/>
    <property type="match status" value="1"/>
</dbReference>
<dbReference type="GO" id="GO:0005975">
    <property type="term" value="P:carbohydrate metabolic process"/>
    <property type="evidence" value="ECO:0007669"/>
    <property type="project" value="InterPro"/>
</dbReference>
<dbReference type="RefSeq" id="WP_142532675.1">
    <property type="nucleotide sequence ID" value="NZ_FXTB01000002.1"/>
</dbReference>
<keyword evidence="2" id="KW-0378">Hydrolase</keyword>
<dbReference type="InterPro" id="IPR013783">
    <property type="entry name" value="Ig-like_fold"/>
</dbReference>
<evidence type="ECO:0000256" key="3">
    <source>
        <dbReference type="ARBA" id="ARBA00023295"/>
    </source>
</evidence>
<evidence type="ECO:0000256" key="1">
    <source>
        <dbReference type="ARBA" id="ARBA00007401"/>
    </source>
</evidence>
<keyword evidence="3" id="KW-0326">Glycosidase</keyword>
<evidence type="ECO:0000259" key="7">
    <source>
        <dbReference type="Pfam" id="PF11721"/>
    </source>
</evidence>
<dbReference type="EMBL" id="FXTB01000002">
    <property type="protein sequence ID" value="SMO54300.1"/>
    <property type="molecule type" value="Genomic_DNA"/>
</dbReference>
<organism evidence="8 9">
    <name type="scientific">Saccharicrinis carchari</name>
    <dbReference type="NCBI Taxonomy" id="1168039"/>
    <lineage>
        <taxon>Bacteria</taxon>
        <taxon>Pseudomonadati</taxon>
        <taxon>Bacteroidota</taxon>
        <taxon>Bacteroidia</taxon>
        <taxon>Marinilabiliales</taxon>
        <taxon>Marinilabiliaceae</taxon>
        <taxon>Saccharicrinis</taxon>
    </lineage>
</organism>
<accession>A0A521C6J3</accession>
<dbReference type="Proteomes" id="UP000319040">
    <property type="component" value="Unassembled WGS sequence"/>
</dbReference>
<dbReference type="AlphaFoldDB" id="A0A521C6J3"/>
<dbReference type="Gene3D" id="3.20.20.80">
    <property type="entry name" value="Glycosidases"/>
    <property type="match status" value="1"/>
</dbReference>
<dbReference type="OrthoDB" id="9801077at2"/>
<gene>
    <name evidence="8" type="ORF">SAMN06265379_102390</name>
</gene>
<keyword evidence="9" id="KW-1185">Reference proteome</keyword>